<feature type="compositionally biased region" description="Low complexity" evidence="10">
    <location>
        <begin position="229"/>
        <end position="239"/>
    </location>
</feature>
<evidence type="ECO:0000259" key="11">
    <source>
        <dbReference type="PROSITE" id="PS51523"/>
    </source>
</evidence>
<keyword evidence="8" id="KW-0804">Transcription</keyword>
<comment type="subcellular location">
    <subcellularLocation>
        <location evidence="1">Nucleus</location>
    </subcellularLocation>
</comment>
<reference evidence="12" key="2">
    <citation type="submission" date="2020-08" db="EMBL/GenBank/DDBJ databases">
        <title>Plant Genome Project.</title>
        <authorList>
            <person name="Zhang R.-G."/>
        </authorList>
    </citation>
    <scope>NUCLEOTIDE SEQUENCE</scope>
    <source>
        <strain evidence="12">Huo1</strain>
        <tissue evidence="12">Leaf</tissue>
    </source>
</reference>
<keyword evidence="4" id="KW-0862">Zinc</keyword>
<keyword evidence="3" id="KW-0863">Zinc-finger</keyword>
<evidence type="ECO:0000256" key="8">
    <source>
        <dbReference type="ARBA" id="ARBA00023163"/>
    </source>
</evidence>
<evidence type="ECO:0000313" key="12">
    <source>
        <dbReference type="EMBL" id="KAG6396565.1"/>
    </source>
</evidence>
<feature type="region of interest" description="Disordered" evidence="10">
    <location>
        <begin position="1"/>
        <end position="43"/>
    </location>
</feature>
<gene>
    <name evidence="12" type="ORF">SASPL_142717</name>
</gene>
<keyword evidence="13" id="KW-1185">Reference proteome</keyword>
<protein>
    <recommendedName>
        <fullName evidence="11">ZF-HD dimerization-type domain-containing protein</fullName>
    </recommendedName>
</protein>
<dbReference type="GO" id="GO:0005634">
    <property type="term" value="C:nucleus"/>
    <property type="evidence" value="ECO:0007669"/>
    <property type="project" value="UniProtKB-SubCell"/>
</dbReference>
<organism evidence="12">
    <name type="scientific">Salvia splendens</name>
    <name type="common">Scarlet sage</name>
    <dbReference type="NCBI Taxonomy" id="180675"/>
    <lineage>
        <taxon>Eukaryota</taxon>
        <taxon>Viridiplantae</taxon>
        <taxon>Streptophyta</taxon>
        <taxon>Embryophyta</taxon>
        <taxon>Tracheophyta</taxon>
        <taxon>Spermatophyta</taxon>
        <taxon>Magnoliopsida</taxon>
        <taxon>eudicotyledons</taxon>
        <taxon>Gunneridae</taxon>
        <taxon>Pentapetalae</taxon>
        <taxon>asterids</taxon>
        <taxon>lamiids</taxon>
        <taxon>Lamiales</taxon>
        <taxon>Lamiaceae</taxon>
        <taxon>Nepetoideae</taxon>
        <taxon>Mentheae</taxon>
        <taxon>Salviinae</taxon>
        <taxon>Salvia</taxon>
        <taxon>Salvia subgen. Calosphace</taxon>
        <taxon>core Calosphace</taxon>
    </lineage>
</organism>
<dbReference type="InterPro" id="IPR006455">
    <property type="entry name" value="Homeodomain_ZF_HD"/>
</dbReference>
<dbReference type="Pfam" id="PF04770">
    <property type="entry name" value="ZF-HD_dimer"/>
    <property type="match status" value="1"/>
</dbReference>
<accession>A0A8X8WKN9</accession>
<feature type="compositionally biased region" description="Low complexity" evidence="10">
    <location>
        <begin position="254"/>
        <end position="266"/>
    </location>
</feature>
<keyword evidence="2" id="KW-0479">Metal-binding</keyword>
<evidence type="ECO:0000256" key="6">
    <source>
        <dbReference type="ARBA" id="ARBA00023125"/>
    </source>
</evidence>
<feature type="domain" description="ZF-HD dimerization-type" evidence="11">
    <location>
        <begin position="47"/>
        <end position="99"/>
    </location>
</feature>
<dbReference type="GO" id="GO:0008270">
    <property type="term" value="F:zinc ion binding"/>
    <property type="evidence" value="ECO:0007669"/>
    <property type="project" value="UniProtKB-KW"/>
</dbReference>
<feature type="region of interest" description="Disordered" evidence="10">
    <location>
        <begin position="217"/>
        <end position="277"/>
    </location>
</feature>
<evidence type="ECO:0000256" key="9">
    <source>
        <dbReference type="ARBA" id="ARBA00023242"/>
    </source>
</evidence>
<dbReference type="GO" id="GO:0000976">
    <property type="term" value="F:transcription cis-regulatory region binding"/>
    <property type="evidence" value="ECO:0007669"/>
    <property type="project" value="TreeGrafter"/>
</dbReference>
<evidence type="ECO:0000256" key="1">
    <source>
        <dbReference type="ARBA" id="ARBA00004123"/>
    </source>
</evidence>
<evidence type="ECO:0000256" key="4">
    <source>
        <dbReference type="ARBA" id="ARBA00022833"/>
    </source>
</evidence>
<evidence type="ECO:0000256" key="2">
    <source>
        <dbReference type="ARBA" id="ARBA00022723"/>
    </source>
</evidence>
<dbReference type="GO" id="GO:0003700">
    <property type="term" value="F:DNA-binding transcription factor activity"/>
    <property type="evidence" value="ECO:0007669"/>
    <property type="project" value="TreeGrafter"/>
</dbReference>
<reference evidence="12" key="1">
    <citation type="submission" date="2018-01" db="EMBL/GenBank/DDBJ databases">
        <authorList>
            <person name="Mao J.F."/>
        </authorList>
    </citation>
    <scope>NUCLEOTIDE SEQUENCE</scope>
    <source>
        <strain evidence="12">Huo1</strain>
        <tissue evidence="12">Leaf</tissue>
    </source>
</reference>
<dbReference type="Proteomes" id="UP000298416">
    <property type="component" value="Unassembled WGS sequence"/>
</dbReference>
<dbReference type="InterPro" id="IPR006456">
    <property type="entry name" value="ZF_HD_homeobox_Cys/His_dimer"/>
</dbReference>
<dbReference type="PANTHER" id="PTHR31948:SF72">
    <property type="entry name" value="ZINC-FINGER HOMEODOMAIN PROTEIN 10"/>
    <property type="match status" value="1"/>
</dbReference>
<keyword evidence="7" id="KW-0371">Homeobox</keyword>
<evidence type="ECO:0000256" key="10">
    <source>
        <dbReference type="SAM" id="MobiDB-lite"/>
    </source>
</evidence>
<dbReference type="OrthoDB" id="1929626at2759"/>
<evidence type="ECO:0000256" key="5">
    <source>
        <dbReference type="ARBA" id="ARBA00023015"/>
    </source>
</evidence>
<feature type="compositionally biased region" description="Polar residues" evidence="10">
    <location>
        <begin position="21"/>
        <end position="31"/>
    </location>
</feature>
<dbReference type="NCBIfam" id="TIGR01565">
    <property type="entry name" value="homeo_ZF_HD"/>
    <property type="match status" value="1"/>
</dbReference>
<dbReference type="FunFam" id="1.10.10.60:FF:000257">
    <property type="entry name" value="Zinc-finger homeodomain protein 2"/>
    <property type="match status" value="1"/>
</dbReference>
<comment type="caution">
    <text evidence="12">The sequence shown here is derived from an EMBL/GenBank/DDBJ whole genome shotgun (WGS) entry which is preliminary data.</text>
</comment>
<keyword evidence="5" id="KW-0805">Transcription regulation</keyword>
<evidence type="ECO:0000256" key="3">
    <source>
        <dbReference type="ARBA" id="ARBA00022771"/>
    </source>
</evidence>
<evidence type="ECO:0000256" key="7">
    <source>
        <dbReference type="ARBA" id="ARBA00023155"/>
    </source>
</evidence>
<dbReference type="NCBIfam" id="TIGR01566">
    <property type="entry name" value="ZF_HD_prot_N"/>
    <property type="match status" value="1"/>
</dbReference>
<keyword evidence="9" id="KW-0539">Nucleus</keyword>
<proteinExistence type="predicted"/>
<dbReference type="AlphaFoldDB" id="A0A8X8WKN9"/>
<evidence type="ECO:0000313" key="13">
    <source>
        <dbReference type="Proteomes" id="UP000298416"/>
    </source>
</evidence>
<dbReference type="EMBL" id="PNBA02000016">
    <property type="protein sequence ID" value="KAG6396565.1"/>
    <property type="molecule type" value="Genomic_DNA"/>
</dbReference>
<keyword evidence="6" id="KW-0238">DNA-binding</keyword>
<dbReference type="PANTHER" id="PTHR31948">
    <property type="entry name" value="ZINC-FINGER HOMEODOMAIN PROTEIN 2"/>
    <property type="match status" value="1"/>
</dbReference>
<name>A0A8X8WKN9_SALSN</name>
<dbReference type="GO" id="GO:0050793">
    <property type="term" value="P:regulation of developmental process"/>
    <property type="evidence" value="ECO:0007669"/>
    <property type="project" value="TreeGrafter"/>
</dbReference>
<sequence>MDIDLTPTPTSTNDTEFDTPPHTSNPLSFTNGAKRRQPPPPPVAVAYKECMKNHAAGIGGHAVDGCGEFMPPPPSTTAVAPAALTCAACGCHRNFHRRDPESPTSAAITPPFLDFRHPPLPKRFSLSPPPPHVFFGFSAADDHHPAPVTPTVENPIGRKRFRTKFSQIQKEKMRSFSVKLGWKMQKSDDAAVKEFCNEIGVSKGVLKVWMHNNKNICRRESSSGGGGVNNESVMSYEHSGSGGSGGEERKRENNNGNIFVENGNGVHHFDGSSSSPA</sequence>
<dbReference type="PROSITE" id="PS51523">
    <property type="entry name" value="ZF_HD_DIMER"/>
    <property type="match status" value="1"/>
</dbReference>